<feature type="domain" description="Heparinase II/III-like C-terminal" evidence="6">
    <location>
        <begin position="388"/>
        <end position="542"/>
    </location>
</feature>
<dbReference type="Proteomes" id="UP000615455">
    <property type="component" value="Unassembled WGS sequence"/>
</dbReference>
<dbReference type="SUPFAM" id="SSF48230">
    <property type="entry name" value="Chondroitin AC/alginate lyase"/>
    <property type="match status" value="1"/>
</dbReference>
<keyword evidence="3" id="KW-0574">Periplasm</keyword>
<protein>
    <recommendedName>
        <fullName evidence="9">Heparinase</fullName>
    </recommendedName>
</protein>
<dbReference type="EMBL" id="BMHE01000071">
    <property type="protein sequence ID" value="GGA13569.1"/>
    <property type="molecule type" value="Genomic_DNA"/>
</dbReference>
<reference evidence="8" key="1">
    <citation type="journal article" date="2019" name="Int. J. Syst. Evol. Microbiol.">
        <title>The Global Catalogue of Microorganisms (GCM) 10K type strain sequencing project: providing services to taxonomists for standard genome sequencing and annotation.</title>
        <authorList>
            <consortium name="The Broad Institute Genomics Platform"/>
            <consortium name="The Broad Institute Genome Sequencing Center for Infectious Disease"/>
            <person name="Wu L."/>
            <person name="Ma J."/>
        </authorList>
    </citation>
    <scope>NUCLEOTIDE SEQUENCE [LARGE SCALE GENOMIC DNA]</scope>
    <source>
        <strain evidence="8">CGMCC 1.15043</strain>
    </source>
</reference>
<feature type="domain" description="Alginate lyase" evidence="5">
    <location>
        <begin position="111"/>
        <end position="312"/>
    </location>
</feature>
<dbReference type="Gene3D" id="2.70.98.70">
    <property type="match status" value="1"/>
</dbReference>
<keyword evidence="2" id="KW-0732">Signal</keyword>
<dbReference type="InterPro" id="IPR008929">
    <property type="entry name" value="Chondroitin_lyas"/>
</dbReference>
<dbReference type="PANTHER" id="PTHR39210:SF1">
    <property type="entry name" value="HEPARIN-SULFATE LYASE"/>
    <property type="match status" value="1"/>
</dbReference>
<dbReference type="Gene3D" id="1.50.10.100">
    <property type="entry name" value="Chondroitin AC/alginate lyase"/>
    <property type="match status" value="1"/>
</dbReference>
<comment type="subcellular location">
    <subcellularLocation>
        <location evidence="1">Periplasm</location>
    </subcellularLocation>
</comment>
<dbReference type="Pfam" id="PF07940">
    <property type="entry name" value="Hepar_II_III_C"/>
    <property type="match status" value="1"/>
</dbReference>
<sequence>MSTALRLSEKLEKLTWAGRTAQRLKEEVDGLLQAGSLSIPKEPGGWWHQYVCPRHHTELTFDSMQVDAAEFHCPHGCVIEGEEYHGAWLVFKHQSLARVALQAAAVYAALGEVSYASLSKRLLVEYAEQFPLYPVHPEAQSWMLKGRAFHQALTEAIWSTTLIRAYLLLRDEGVGFEVAEQAAIDAFLDLLAGSMEEYRHILIHERNNAENNYTAWLNASLSCVYAARGEQAALEELIEGQGGFKHHLSIGVKPDQMEFEGSTYYHVFVLRAYLISAEMAQRFGIDLYATTGAEGQSMRGMLEVLADLADDQGALPALHDGPLARDPYAREIAEIAEQGLAIYGIAGLAPVLREAYRQLGAAGGEQLEALLYGSGAADDGAAAALSPRSARLWPDSGFVLGRAAGNPLSFLADFGEHGGSHGHYDKLHLTLMHKAQTLTPDLGMVPYGSSMRKSWFAETASHNTVSLDGLSQAPHEGRCVRYETAESSVYAWLQSTDGYEGCTLNRHLLLTEDWLLDWYQVELSGEEPRSIEWWMHPVVETNASLQAWEGDQGDKILGHYLHDTQFHASYTLAAQATQATVFHTALVQPGDELLAVLTPGDAIDPSKPLTAMLHRRQDRRADFIHIYRAGSRAELTRNSANELVVTVPDHSGIPVRIQLTSEDGLLFT</sequence>
<dbReference type="PANTHER" id="PTHR39210">
    <property type="entry name" value="HEPARIN-SULFATE LYASE"/>
    <property type="match status" value="1"/>
</dbReference>
<evidence type="ECO:0000259" key="6">
    <source>
        <dbReference type="Pfam" id="PF07940"/>
    </source>
</evidence>
<dbReference type="InterPro" id="IPR008397">
    <property type="entry name" value="Alginate_lyase_dom"/>
</dbReference>
<gene>
    <name evidence="7" type="ORF">GCM10008018_68100</name>
</gene>
<dbReference type="Pfam" id="PF05426">
    <property type="entry name" value="Alginate_lyase"/>
    <property type="match status" value="1"/>
</dbReference>
<keyword evidence="4" id="KW-0456">Lyase</keyword>
<keyword evidence="8" id="KW-1185">Reference proteome</keyword>
<evidence type="ECO:0000313" key="7">
    <source>
        <dbReference type="EMBL" id="GGA13569.1"/>
    </source>
</evidence>
<evidence type="ECO:0000259" key="5">
    <source>
        <dbReference type="Pfam" id="PF05426"/>
    </source>
</evidence>
<evidence type="ECO:0000313" key="8">
    <source>
        <dbReference type="Proteomes" id="UP000615455"/>
    </source>
</evidence>
<dbReference type="RefSeq" id="WP_189020273.1">
    <property type="nucleotide sequence ID" value="NZ_BMHE01000071.1"/>
</dbReference>
<dbReference type="InterPro" id="IPR012480">
    <property type="entry name" value="Hepar_II_III_C"/>
</dbReference>
<evidence type="ECO:0000256" key="2">
    <source>
        <dbReference type="ARBA" id="ARBA00022729"/>
    </source>
</evidence>
<evidence type="ECO:0008006" key="9">
    <source>
        <dbReference type="Google" id="ProtNLM"/>
    </source>
</evidence>
<evidence type="ECO:0000256" key="3">
    <source>
        <dbReference type="ARBA" id="ARBA00022764"/>
    </source>
</evidence>
<proteinExistence type="predicted"/>
<accession>A0ABQ1FJG7</accession>
<evidence type="ECO:0000256" key="4">
    <source>
        <dbReference type="ARBA" id="ARBA00023239"/>
    </source>
</evidence>
<comment type="caution">
    <text evidence="7">The sequence shown here is derived from an EMBL/GenBank/DDBJ whole genome shotgun (WGS) entry which is preliminary data.</text>
</comment>
<evidence type="ECO:0000256" key="1">
    <source>
        <dbReference type="ARBA" id="ARBA00004418"/>
    </source>
</evidence>
<organism evidence="7 8">
    <name type="scientific">Paenibacillus marchantiophytorum</name>
    <dbReference type="NCBI Taxonomy" id="1619310"/>
    <lineage>
        <taxon>Bacteria</taxon>
        <taxon>Bacillati</taxon>
        <taxon>Bacillota</taxon>
        <taxon>Bacilli</taxon>
        <taxon>Bacillales</taxon>
        <taxon>Paenibacillaceae</taxon>
        <taxon>Paenibacillus</taxon>
    </lineage>
</organism>
<name>A0ABQ1FJG7_9BACL</name>